<dbReference type="InterPro" id="IPR037873">
    <property type="entry name" value="BamE-like"/>
</dbReference>
<accession>A0A1S1BUT2</accession>
<dbReference type="EMBL" id="NFFZ01000001">
    <property type="protein sequence ID" value="OTI66105.1"/>
    <property type="molecule type" value="Genomic_DNA"/>
</dbReference>
<dbReference type="PROSITE" id="PS51257">
    <property type="entry name" value="PROKAR_LIPOPROTEIN"/>
    <property type="match status" value="1"/>
</dbReference>
<dbReference type="GO" id="GO:0019867">
    <property type="term" value="C:outer membrane"/>
    <property type="evidence" value="ECO:0007669"/>
    <property type="project" value="InterPro"/>
</dbReference>
<dbReference type="KEGG" id="paeb:NCGM1900_5617"/>
<reference evidence="9 13" key="4">
    <citation type="submission" date="2017-08" db="EMBL/GenBank/DDBJ databases">
        <authorList>
            <person name="Feschi L."/>
            <person name="Jeukens J."/>
            <person name="Emond-Rheault J.-G."/>
            <person name="Kukavica-Ibrulj I."/>
            <person name="Boyle B."/>
            <person name="Levesque R.C."/>
        </authorList>
    </citation>
    <scope>NUCLEOTIDE SEQUENCE [LARGE SCALE GENOMIC DNA]</scope>
    <source>
        <strain evidence="9 13">PA-W36</strain>
    </source>
</reference>
<dbReference type="RefSeq" id="WP_003095488.1">
    <property type="nucleotide sequence ID" value="NZ_AP014622.1"/>
</dbReference>
<dbReference type="InterPro" id="IPR007450">
    <property type="entry name" value="BamE_dom"/>
</dbReference>
<evidence type="ECO:0000313" key="11">
    <source>
        <dbReference type="Proteomes" id="UP000045039"/>
    </source>
</evidence>
<reference evidence="7" key="7">
    <citation type="submission" date="2020-01" db="EMBL/GenBank/DDBJ databases">
        <title>Bacteria Cultured from War Wounds Associated with the Conflict in Eastern Ukraine.</title>
        <authorList>
            <person name="Snesrud E."/>
            <person name="Galac M.R."/>
            <person name="Mc Gann P."/>
            <person name="Valentine K."/>
            <person name="Viacheslav K."/>
        </authorList>
    </citation>
    <scope>NUCLEOTIDE SEQUENCE</scope>
    <source>
        <strain evidence="7">VNMU148</strain>
    </source>
</reference>
<dbReference type="NCBIfam" id="NF008423">
    <property type="entry name" value="PRK11251.1"/>
    <property type="match status" value="1"/>
</dbReference>
<dbReference type="EMBL" id="WXZT01000004">
    <property type="protein sequence ID" value="MZZ12388.1"/>
    <property type="molecule type" value="Genomic_DNA"/>
</dbReference>
<evidence type="ECO:0000313" key="15">
    <source>
        <dbReference type="Proteomes" id="UP000644192"/>
    </source>
</evidence>
<evidence type="ECO:0000313" key="9">
    <source>
        <dbReference type="EMBL" id="RPM20086.1"/>
    </source>
</evidence>
<reference evidence="9 13" key="5">
    <citation type="submission" date="2019-01" db="EMBL/GenBank/DDBJ databases">
        <title>The Pseudomonas aeruginosa pan-genome provides new insights on its population structure, horizontal gene transfer and pathogenicity.</title>
        <authorList>
            <person name="Freschi L."/>
            <person name="Vincent A.T."/>
            <person name="Jeukens J."/>
            <person name="Emond-Rheault J.-G."/>
            <person name="Kukavica-Ibrulj I."/>
            <person name="Dupont M.-J."/>
            <person name="Charette S.J."/>
            <person name="Boyle B."/>
            <person name="Levesque R.C."/>
        </authorList>
    </citation>
    <scope>NUCLEOTIDE SEQUENCE [LARGE SCALE GENOMIC DNA]</scope>
    <source>
        <strain evidence="9 13">PA-W36</strain>
    </source>
</reference>
<reference evidence="5" key="2">
    <citation type="submission" date="2015-06" db="EMBL/GenBank/DDBJ databases">
        <authorList>
            <person name="Radhakrishnan R."/>
            <person name="Underwood A."/>
            <person name="Al-Shahib A."/>
        </authorList>
    </citation>
    <scope>NUCLEOTIDE SEQUENCE</scope>
    <source>
        <strain evidence="5">P19_London_7_VIM_2_05_10</strain>
    </source>
</reference>
<evidence type="ECO:0000313" key="6">
    <source>
        <dbReference type="EMBL" id="MUI34340.1"/>
    </source>
</evidence>
<feature type="domain" description="Outer membrane protein assembly factor BamE" evidence="4">
    <location>
        <begin position="31"/>
        <end position="97"/>
    </location>
</feature>
<reference evidence="11" key="1">
    <citation type="submission" date="2015-06" db="EMBL/GenBank/DDBJ databases">
        <authorList>
            <person name="Radhakrishnan Rajesh"/>
            <person name="Underwood Anthony"/>
            <person name="Al-Shahib Ali"/>
        </authorList>
    </citation>
    <scope>NUCLEOTIDE SEQUENCE [LARGE SCALE GENOMIC DNA]</scope>
    <source>
        <strain evidence="11">P19_London_7_VIM_2_05_10</strain>
    </source>
</reference>
<dbReference type="Proteomes" id="UP000284767">
    <property type="component" value="Unassembled WGS sequence"/>
</dbReference>
<keyword evidence="2" id="KW-0472">Membrane</keyword>
<dbReference type="EMBL" id="NSNE01000003">
    <property type="protein sequence ID" value="RPM20086.1"/>
    <property type="molecule type" value="Genomic_DNA"/>
</dbReference>
<dbReference type="AlphaFoldDB" id="A0A072ZJR1"/>
<keyword evidence="7" id="KW-0449">Lipoprotein</keyword>
<dbReference type="Proteomes" id="UP000045039">
    <property type="component" value="Unassembled WGS sequence"/>
</dbReference>
<gene>
    <name evidence="7" type="primary">osmE</name>
    <name evidence="8" type="ORF">CAZ10_02125</name>
    <name evidence="6" type="ORF">GNQ48_04920</name>
    <name evidence="7" type="ORF">GUL26_09020</name>
    <name evidence="9" type="ORF">IPC1295_07315</name>
    <name evidence="10" type="ORF">L4V69_33650</name>
    <name evidence="5" type="ORF">PAERUG_P19_London_7_VIM_2_05_10_05012</name>
</gene>
<evidence type="ECO:0000313" key="10">
    <source>
        <dbReference type="EMBL" id="WOS77372.1"/>
    </source>
</evidence>
<reference evidence="10" key="9">
    <citation type="submission" date="2023-10" db="EMBL/GenBank/DDBJ databases">
        <title>Pathogen: clinical or host-associated sample.</title>
        <authorList>
            <person name="Hergert J."/>
            <person name="Casey R."/>
            <person name="Wagner J."/>
            <person name="Young E.L."/>
            <person name="Oakeson K.F."/>
        </authorList>
    </citation>
    <scope>NUCLEOTIDE SEQUENCE</scope>
    <source>
        <strain evidence="10">2021CK-01020</strain>
    </source>
</reference>
<dbReference type="Proteomes" id="UP000644192">
    <property type="component" value="Unassembled WGS sequence"/>
</dbReference>
<dbReference type="Proteomes" id="UP000433532">
    <property type="component" value="Unassembled WGS sequence"/>
</dbReference>
<evidence type="ECO:0000313" key="8">
    <source>
        <dbReference type="EMBL" id="OTI66105.1"/>
    </source>
</evidence>
<evidence type="ECO:0000256" key="2">
    <source>
        <dbReference type="ARBA" id="ARBA00023136"/>
    </source>
</evidence>
<evidence type="ECO:0000313" key="7">
    <source>
        <dbReference type="EMBL" id="MZZ12388.1"/>
    </source>
</evidence>
<evidence type="ECO:0000313" key="12">
    <source>
        <dbReference type="Proteomes" id="UP000194857"/>
    </source>
</evidence>
<name>A0A072ZJR1_PSEAI</name>
<feature type="signal peptide" evidence="3">
    <location>
        <begin position="1"/>
        <end position="19"/>
    </location>
</feature>
<dbReference type="SMR" id="A0A072ZJR1"/>
<keyword evidence="1 3" id="KW-0732">Signal</keyword>
<dbReference type="eggNOG" id="COG2913">
    <property type="taxonomic scope" value="Bacteria"/>
</dbReference>
<evidence type="ECO:0000259" key="4">
    <source>
        <dbReference type="Pfam" id="PF04355"/>
    </source>
</evidence>
<feature type="chain" id="PRO_5015028051" evidence="3">
    <location>
        <begin position="20"/>
        <end position="114"/>
    </location>
</feature>
<evidence type="ECO:0000313" key="13">
    <source>
        <dbReference type="Proteomes" id="UP000284767"/>
    </source>
</evidence>
<dbReference type="EMBL" id="CVVU01000233">
    <property type="protein sequence ID" value="CRP61737.1"/>
    <property type="molecule type" value="Genomic_DNA"/>
</dbReference>
<evidence type="ECO:0000256" key="1">
    <source>
        <dbReference type="ARBA" id="ARBA00022729"/>
    </source>
</evidence>
<proteinExistence type="predicted"/>
<dbReference type="Pfam" id="PF04355">
    <property type="entry name" value="BamE"/>
    <property type="match status" value="1"/>
</dbReference>
<reference evidence="6 14" key="6">
    <citation type="submission" date="2019-11" db="EMBL/GenBank/DDBJ databases">
        <title>Genomes of ocular Pseudomonas aeruginosa isolates.</title>
        <authorList>
            <person name="Khan M."/>
            <person name="Rice S.A."/>
            <person name="Willcox M.D.P."/>
            <person name="Stapleton F."/>
        </authorList>
    </citation>
    <scope>NUCLEOTIDE SEQUENCE [LARGE SCALE GENOMIC DNA]</scope>
    <source>
        <strain evidence="6 14">PA221</strain>
    </source>
</reference>
<sequence>MYKQSLAALFVMATLAGCASTKVQNPVNYITFRNEPLVKDVEKGMSQQEVLRIGGTPSGTQKRLMKPGSCNSYILNKDGQQQPFYVSFDGSGKVDGSGFLSCSELDRHERDARP</sequence>
<dbReference type="EMBL" id="CP136986">
    <property type="protein sequence ID" value="WOS77372.1"/>
    <property type="molecule type" value="Genomic_DNA"/>
</dbReference>
<evidence type="ECO:0000256" key="3">
    <source>
        <dbReference type="SAM" id="SignalP"/>
    </source>
</evidence>
<dbReference type="Proteomes" id="UP001297540">
    <property type="component" value="Chromosome"/>
</dbReference>
<accession>A0A072ZJR1</accession>
<reference evidence="8 12" key="3">
    <citation type="submission" date="2017-05" db="EMBL/GenBank/DDBJ databases">
        <authorList>
            <person name="Song R."/>
            <person name="Chenine A.L."/>
            <person name="Ruprecht R.M."/>
        </authorList>
    </citation>
    <scope>NUCLEOTIDE SEQUENCE [LARGE SCALE GENOMIC DNA]</scope>
    <source>
        <strain evidence="8 12">S567_C10_BS</strain>
    </source>
</reference>
<dbReference type="Proteomes" id="UP000194857">
    <property type="component" value="Unassembled WGS sequence"/>
</dbReference>
<dbReference type="EMBL" id="WOAD01000002">
    <property type="protein sequence ID" value="MUI34340.1"/>
    <property type="molecule type" value="Genomic_DNA"/>
</dbReference>
<dbReference type="Gene3D" id="3.30.1450.10">
    <property type="match status" value="1"/>
</dbReference>
<evidence type="ECO:0000313" key="5">
    <source>
        <dbReference type="EMBL" id="CRP61737.1"/>
    </source>
</evidence>
<organism evidence="7 15">
    <name type="scientific">Pseudomonas aeruginosa</name>
    <dbReference type="NCBI Taxonomy" id="287"/>
    <lineage>
        <taxon>Bacteria</taxon>
        <taxon>Pseudomonadati</taxon>
        <taxon>Pseudomonadota</taxon>
        <taxon>Gammaproteobacteria</taxon>
        <taxon>Pseudomonadales</taxon>
        <taxon>Pseudomonadaceae</taxon>
        <taxon>Pseudomonas</taxon>
    </lineage>
</organism>
<dbReference type="OMA" id="VTMIHAR"/>
<reference evidence="10" key="8">
    <citation type="submission" date="2023-06" db="EMBL/GenBank/DDBJ databases">
        <authorList>
            <consortium name="Clinical and Environmental Microbiology Branch: Whole genome sequencing antimicrobial resistance pathogens in the healthcare setting"/>
        </authorList>
    </citation>
    <scope>NUCLEOTIDE SEQUENCE</scope>
    <source>
        <strain evidence="10">2021CK-01020</strain>
    </source>
</reference>
<evidence type="ECO:0000313" key="14">
    <source>
        <dbReference type="Proteomes" id="UP000433532"/>
    </source>
</evidence>
<protein>
    <submittedName>
        <fullName evidence="8">OsmE family transcriptional regulator</fullName>
    </submittedName>
    <submittedName>
        <fullName evidence="5">Osmotically-inducible lipoprotein E</fullName>
    </submittedName>
    <submittedName>
        <fullName evidence="7">Osmotically-inducible lipoprotein OsmE</fullName>
    </submittedName>
</protein>